<protein>
    <submittedName>
        <fullName evidence="1">Uncharacterized protein</fullName>
    </submittedName>
</protein>
<dbReference type="AlphaFoldDB" id="A0A0G4F6K8"/>
<proteinExistence type="predicted"/>
<gene>
    <name evidence="1" type="ORF">Cvel_15394</name>
</gene>
<evidence type="ECO:0000313" key="1">
    <source>
        <dbReference type="EMBL" id="CEM07883.1"/>
    </source>
</evidence>
<name>A0A0G4F6K8_9ALVE</name>
<sequence>MEIARTKYRPTEKSGNYTLYCAQGISSRMQSSIAGLPMRLVELGRWAVLDLGSKAESHIVSGGNAEFRVLRVGGEAVLHPLSMLCQGAIRERAHLLPNSRPLKGLALPAASVSVGNPSLQGVRKDFESVSGPLDAV</sequence>
<reference evidence="1" key="1">
    <citation type="submission" date="2014-11" db="EMBL/GenBank/DDBJ databases">
        <authorList>
            <person name="Otto D Thomas"/>
            <person name="Naeem Raeece"/>
        </authorList>
    </citation>
    <scope>NUCLEOTIDE SEQUENCE</scope>
</reference>
<dbReference type="EMBL" id="CDMZ01000151">
    <property type="protein sequence ID" value="CEM07883.1"/>
    <property type="molecule type" value="Genomic_DNA"/>
</dbReference>
<organism evidence="1">
    <name type="scientific">Chromera velia CCMP2878</name>
    <dbReference type="NCBI Taxonomy" id="1169474"/>
    <lineage>
        <taxon>Eukaryota</taxon>
        <taxon>Sar</taxon>
        <taxon>Alveolata</taxon>
        <taxon>Colpodellida</taxon>
        <taxon>Chromeraceae</taxon>
        <taxon>Chromera</taxon>
    </lineage>
</organism>
<dbReference type="VEuPathDB" id="CryptoDB:Cvel_15394"/>
<accession>A0A0G4F6K8</accession>